<dbReference type="KEGG" id="ssan:NX02_18125"/>
<name>W0ABI9_9SPHN</name>
<organism evidence="3 4">
    <name type="scientific">Sphingomonas sanxanigenens DSM 19645 = NX02</name>
    <dbReference type="NCBI Taxonomy" id="1123269"/>
    <lineage>
        <taxon>Bacteria</taxon>
        <taxon>Pseudomonadati</taxon>
        <taxon>Pseudomonadota</taxon>
        <taxon>Alphaproteobacteria</taxon>
        <taxon>Sphingomonadales</taxon>
        <taxon>Sphingomonadaceae</taxon>
        <taxon>Sphingomonas</taxon>
    </lineage>
</organism>
<dbReference type="HOGENOM" id="CLU_020884_1_1_5"/>
<feature type="transmembrane region" description="Helical" evidence="1">
    <location>
        <begin position="21"/>
        <end position="44"/>
    </location>
</feature>
<proteinExistence type="predicted"/>
<sequence>MDPRRLSGSMTISILRRTAAFAGRVLFFAVVAALLAVQIVPPFLDRIYYRGPESGHFDGQRFFNPDGDDLAGPPGSNRGGRAGFFYRWITGADGRPLWPATVPVTPSRPAVRVEGDALVATWVGHATVLVQTRGLNILTDPIWAETAGPFGFGAPRTAPPGIRLADLPPIDLILVSHNHYDHMDLATLKTLWDRDHPRIVTSPGNDTLLRDAGIDRVTVLDWGGHVAVRNGVGVAVTRNHHWGSRWFTDRNRALWSSFVVTAPGGNIFFAGDTGAGDLQWPAEARKWGRVRLALLPIGAFRFSEGQMETGAHVGPIDSAEIFARLGAPTGLAVHWGTFRLSYEGYDTPPRLLDAVMRCRPDIAGRFAAVAIGKPVTVPALGRDAAPTPPVSRADVVRCLDTDAVRAMR</sequence>
<dbReference type="PATRIC" id="fig|1123269.5.peg.3546"/>
<dbReference type="Pfam" id="PF12706">
    <property type="entry name" value="Lactamase_B_2"/>
    <property type="match status" value="1"/>
</dbReference>
<protein>
    <recommendedName>
        <fullName evidence="2">Metallo-beta-lactamase domain-containing protein</fullName>
    </recommendedName>
</protein>
<feature type="domain" description="Metallo-beta-lactamase" evidence="2">
    <location>
        <begin position="136"/>
        <end position="335"/>
    </location>
</feature>
<keyword evidence="1" id="KW-1133">Transmembrane helix</keyword>
<keyword evidence="1" id="KW-0472">Membrane</keyword>
<dbReference type="PANTHER" id="PTHR15032">
    <property type="entry name" value="N-ACYL-PHOSPHATIDYLETHANOLAMINE-HYDROLYZING PHOSPHOLIPASE D"/>
    <property type="match status" value="1"/>
</dbReference>
<dbReference type="EMBL" id="CP006644">
    <property type="protein sequence ID" value="AHE55294.1"/>
    <property type="molecule type" value="Genomic_DNA"/>
</dbReference>
<evidence type="ECO:0000313" key="4">
    <source>
        <dbReference type="Proteomes" id="UP000018851"/>
    </source>
</evidence>
<reference evidence="3 4" key="1">
    <citation type="submission" date="2013-07" db="EMBL/GenBank/DDBJ databases">
        <title>Completed genome of Sphingomonas sanxanigenens NX02.</title>
        <authorList>
            <person name="Ma T."/>
            <person name="Huang H."/>
            <person name="Wu M."/>
            <person name="Li X."/>
            <person name="Li G."/>
        </authorList>
    </citation>
    <scope>NUCLEOTIDE SEQUENCE [LARGE SCALE GENOMIC DNA]</scope>
    <source>
        <strain evidence="3 4">NX02</strain>
    </source>
</reference>
<dbReference type="AlphaFoldDB" id="W0ABI9"/>
<dbReference type="eggNOG" id="COG2220">
    <property type="taxonomic scope" value="Bacteria"/>
</dbReference>
<evidence type="ECO:0000259" key="2">
    <source>
        <dbReference type="Pfam" id="PF12706"/>
    </source>
</evidence>
<evidence type="ECO:0000313" key="3">
    <source>
        <dbReference type="EMBL" id="AHE55294.1"/>
    </source>
</evidence>
<dbReference type="SUPFAM" id="SSF56281">
    <property type="entry name" value="Metallo-hydrolase/oxidoreductase"/>
    <property type="match status" value="1"/>
</dbReference>
<keyword evidence="1" id="KW-0812">Transmembrane</keyword>
<dbReference type="GO" id="GO:0005737">
    <property type="term" value="C:cytoplasm"/>
    <property type="evidence" value="ECO:0007669"/>
    <property type="project" value="TreeGrafter"/>
</dbReference>
<dbReference type="STRING" id="1123269.NX02_18125"/>
<evidence type="ECO:0000256" key="1">
    <source>
        <dbReference type="SAM" id="Phobius"/>
    </source>
</evidence>
<dbReference type="PANTHER" id="PTHR15032:SF4">
    <property type="entry name" value="N-ACYL-PHOSPHATIDYLETHANOLAMINE-HYDROLYZING PHOSPHOLIPASE D"/>
    <property type="match status" value="1"/>
</dbReference>
<dbReference type="InterPro" id="IPR036866">
    <property type="entry name" value="RibonucZ/Hydroxyglut_hydro"/>
</dbReference>
<accession>W0ABI9</accession>
<gene>
    <name evidence="3" type="ORF">NX02_18125</name>
</gene>
<keyword evidence="4" id="KW-1185">Reference proteome</keyword>
<dbReference type="Gene3D" id="3.60.15.10">
    <property type="entry name" value="Ribonuclease Z/Hydroxyacylglutathione hydrolase-like"/>
    <property type="match status" value="1"/>
</dbReference>
<dbReference type="Proteomes" id="UP000018851">
    <property type="component" value="Chromosome"/>
</dbReference>
<dbReference type="InterPro" id="IPR001279">
    <property type="entry name" value="Metallo-B-lactamas"/>
</dbReference>